<feature type="domain" description="Major facilitator superfamily (MFS) profile" evidence="9">
    <location>
        <begin position="5"/>
        <end position="412"/>
    </location>
</feature>
<protein>
    <recommendedName>
        <fullName evidence="8">Bcr/CflA family efflux transporter</fullName>
    </recommendedName>
</protein>
<dbReference type="STRING" id="637905.SVI_3482"/>
<feature type="transmembrane region" description="Helical" evidence="8">
    <location>
        <begin position="357"/>
        <end position="381"/>
    </location>
</feature>
<dbReference type="SUPFAM" id="SSF103473">
    <property type="entry name" value="MFS general substrate transporter"/>
    <property type="match status" value="1"/>
</dbReference>
<gene>
    <name evidence="10" type="ordered locus">SVI_3482</name>
</gene>
<dbReference type="RefSeq" id="WP_013052748.1">
    <property type="nucleotide sequence ID" value="NC_014012.1"/>
</dbReference>
<sequence>MQQNVKLYILVTALLFGLSPLAIDMYLPALPSMASSLKVSINDMEMSVAVFLLAFALAQPVFGLLADRFNKLNLLLSGLVIFTLSSLALPMVETAEGLYLTRMFQAIGGASSVVCFAMIQQKFDIQKGSQIITYVMATVVIAPLVAPMIGGQILKHGSWEEIFYVLAGVGVFAFVLSLFTHSEKLETVNSKAPNSKASNGKFLNKRVGNDQTEQIASSSLTDFIAIFKQPLPIAFIFLGGFGFAALFSFVAGSAFVYIDFFKVSAENYSYLLGLNALAMISGSLLSAKVFAKVPPNKKAIIAGLFLGPLSFLFFVLAQMQAPLTAIVISVFMFNILLGMISANAISAAMSFYPTQGGAISGVFGLCQFALGAVFSAGISLSHAHSPAVLLSFMGLACASAAMCSTYLYTRSCSQDSELSTHSNASQPCGSL</sequence>
<dbReference type="GO" id="GO:0042910">
    <property type="term" value="F:xenobiotic transmembrane transporter activity"/>
    <property type="evidence" value="ECO:0007669"/>
    <property type="project" value="InterPro"/>
</dbReference>
<reference evidence="11" key="1">
    <citation type="journal article" date="2010" name="Mol. Biosyst.">
        <title>Complete genome sequence and comparative analysis of Shewanella violacea, a psychrophilic and piezophilic bacterium from deep sea floor sediments.</title>
        <authorList>
            <person name="Aono E."/>
            <person name="Baba T."/>
            <person name="Ara T."/>
            <person name="Nishi T."/>
            <person name="Nakamichi T."/>
            <person name="Inamoto E."/>
            <person name="Toyonaga H."/>
            <person name="Hasegawa M."/>
            <person name="Takai Y."/>
            <person name="Okumura Y."/>
            <person name="Baba M."/>
            <person name="Tomita M."/>
            <person name="Kato C."/>
            <person name="Oshima T."/>
            <person name="Nakasone K."/>
            <person name="Mori H."/>
        </authorList>
    </citation>
    <scope>NUCLEOTIDE SEQUENCE [LARGE SCALE GENOMIC DNA]</scope>
    <source>
        <strain evidence="11">JCM 10179 / CIP 106290 / LMG 19151 / DSS12</strain>
    </source>
</reference>
<feature type="transmembrane region" description="Helical" evidence="8">
    <location>
        <begin position="270"/>
        <end position="287"/>
    </location>
</feature>
<dbReference type="InterPro" id="IPR036259">
    <property type="entry name" value="MFS_trans_sf"/>
</dbReference>
<keyword evidence="5 8" id="KW-0812">Transmembrane</keyword>
<dbReference type="InterPro" id="IPR004812">
    <property type="entry name" value="Efflux_drug-R_Bcr/CmlA"/>
</dbReference>
<feature type="transmembrane region" description="Helical" evidence="8">
    <location>
        <begin position="233"/>
        <end position="258"/>
    </location>
</feature>
<dbReference type="NCBIfam" id="TIGR00710">
    <property type="entry name" value="efflux_Bcr_CflA"/>
    <property type="match status" value="1"/>
</dbReference>
<dbReference type="CDD" id="cd17320">
    <property type="entry name" value="MFS_MdfA_MDR_like"/>
    <property type="match status" value="1"/>
</dbReference>
<evidence type="ECO:0000313" key="11">
    <source>
        <dbReference type="Proteomes" id="UP000002350"/>
    </source>
</evidence>
<dbReference type="Pfam" id="PF07690">
    <property type="entry name" value="MFS_1"/>
    <property type="match status" value="1"/>
</dbReference>
<feature type="transmembrane region" description="Helical" evidence="8">
    <location>
        <begin position="162"/>
        <end position="181"/>
    </location>
</feature>
<dbReference type="GO" id="GO:0005886">
    <property type="term" value="C:plasma membrane"/>
    <property type="evidence" value="ECO:0007669"/>
    <property type="project" value="UniProtKB-SubCell"/>
</dbReference>
<keyword evidence="8" id="KW-0997">Cell inner membrane</keyword>
<comment type="caution">
    <text evidence="8">Lacks conserved residue(s) required for the propagation of feature annotation.</text>
</comment>
<name>D4ZBQ8_SHEVD</name>
<accession>D4ZBQ8</accession>
<comment type="subcellular location">
    <subcellularLocation>
        <location evidence="8">Cell inner membrane</location>
        <topology evidence="8">Multi-pass membrane protein</topology>
    </subcellularLocation>
    <subcellularLocation>
        <location evidence="1">Cell membrane</location>
        <topology evidence="1">Multi-pass membrane protein</topology>
    </subcellularLocation>
</comment>
<comment type="similarity">
    <text evidence="2 8">Belongs to the major facilitator superfamily. Bcr/CmlA family.</text>
</comment>
<dbReference type="KEGG" id="svo:SVI_3482"/>
<keyword evidence="7 8" id="KW-0472">Membrane</keyword>
<dbReference type="InterPro" id="IPR011701">
    <property type="entry name" value="MFS"/>
</dbReference>
<dbReference type="GO" id="GO:1990961">
    <property type="term" value="P:xenobiotic detoxification by transmembrane export across the plasma membrane"/>
    <property type="evidence" value="ECO:0007669"/>
    <property type="project" value="InterPro"/>
</dbReference>
<keyword evidence="4" id="KW-1003">Cell membrane</keyword>
<evidence type="ECO:0000256" key="1">
    <source>
        <dbReference type="ARBA" id="ARBA00004651"/>
    </source>
</evidence>
<dbReference type="PANTHER" id="PTHR23502:SF132">
    <property type="entry name" value="POLYAMINE TRANSPORTER 2-RELATED"/>
    <property type="match status" value="1"/>
</dbReference>
<dbReference type="Gene3D" id="1.20.1720.10">
    <property type="entry name" value="Multidrug resistance protein D"/>
    <property type="match status" value="1"/>
</dbReference>
<feature type="transmembrane region" description="Helical" evidence="8">
    <location>
        <begin position="323"/>
        <end position="345"/>
    </location>
</feature>
<dbReference type="OrthoDB" id="9814303at2"/>
<keyword evidence="3 8" id="KW-0813">Transport</keyword>
<evidence type="ECO:0000259" key="9">
    <source>
        <dbReference type="PROSITE" id="PS50850"/>
    </source>
</evidence>
<dbReference type="GO" id="GO:0015385">
    <property type="term" value="F:sodium:proton antiporter activity"/>
    <property type="evidence" value="ECO:0007669"/>
    <property type="project" value="TreeGrafter"/>
</dbReference>
<evidence type="ECO:0000256" key="7">
    <source>
        <dbReference type="ARBA" id="ARBA00023136"/>
    </source>
</evidence>
<evidence type="ECO:0000256" key="4">
    <source>
        <dbReference type="ARBA" id="ARBA00022475"/>
    </source>
</evidence>
<dbReference type="HOGENOM" id="CLU_001265_47_0_6"/>
<proteinExistence type="inferred from homology"/>
<feature type="transmembrane region" description="Helical" evidence="8">
    <location>
        <begin position="46"/>
        <end position="65"/>
    </location>
</feature>
<evidence type="ECO:0000256" key="2">
    <source>
        <dbReference type="ARBA" id="ARBA00006236"/>
    </source>
</evidence>
<feature type="transmembrane region" description="Helical" evidence="8">
    <location>
        <begin position="98"/>
        <end position="119"/>
    </location>
</feature>
<keyword evidence="11" id="KW-1185">Reference proteome</keyword>
<evidence type="ECO:0000256" key="3">
    <source>
        <dbReference type="ARBA" id="ARBA00022448"/>
    </source>
</evidence>
<dbReference type="InterPro" id="IPR020846">
    <property type="entry name" value="MFS_dom"/>
</dbReference>
<feature type="transmembrane region" description="Helical" evidence="8">
    <location>
        <begin position="72"/>
        <end position="92"/>
    </location>
</feature>
<evidence type="ECO:0000256" key="8">
    <source>
        <dbReference type="RuleBase" id="RU365088"/>
    </source>
</evidence>
<evidence type="ECO:0000313" key="10">
    <source>
        <dbReference type="EMBL" id="BAJ03453.1"/>
    </source>
</evidence>
<dbReference type="PANTHER" id="PTHR23502">
    <property type="entry name" value="MAJOR FACILITATOR SUPERFAMILY"/>
    <property type="match status" value="1"/>
</dbReference>
<dbReference type="PROSITE" id="PS50850">
    <property type="entry name" value="MFS"/>
    <property type="match status" value="1"/>
</dbReference>
<dbReference type="Proteomes" id="UP000002350">
    <property type="component" value="Chromosome"/>
</dbReference>
<dbReference type="AlphaFoldDB" id="D4ZBQ8"/>
<feature type="transmembrane region" description="Helical" evidence="8">
    <location>
        <begin position="131"/>
        <end position="150"/>
    </location>
</feature>
<dbReference type="EMBL" id="AP011177">
    <property type="protein sequence ID" value="BAJ03453.1"/>
    <property type="molecule type" value="Genomic_DNA"/>
</dbReference>
<feature type="transmembrane region" description="Helical" evidence="8">
    <location>
        <begin position="387"/>
        <end position="408"/>
    </location>
</feature>
<organism evidence="10 11">
    <name type="scientific">Shewanella violacea (strain JCM 10179 / CIP 106290 / LMG 19151 / DSS12)</name>
    <dbReference type="NCBI Taxonomy" id="637905"/>
    <lineage>
        <taxon>Bacteria</taxon>
        <taxon>Pseudomonadati</taxon>
        <taxon>Pseudomonadota</taxon>
        <taxon>Gammaproteobacteria</taxon>
        <taxon>Alteromonadales</taxon>
        <taxon>Shewanellaceae</taxon>
        <taxon>Shewanella</taxon>
    </lineage>
</organism>
<keyword evidence="6 8" id="KW-1133">Transmembrane helix</keyword>
<evidence type="ECO:0000256" key="5">
    <source>
        <dbReference type="ARBA" id="ARBA00022692"/>
    </source>
</evidence>
<evidence type="ECO:0000256" key="6">
    <source>
        <dbReference type="ARBA" id="ARBA00022989"/>
    </source>
</evidence>
<feature type="transmembrane region" description="Helical" evidence="8">
    <location>
        <begin position="299"/>
        <end position="317"/>
    </location>
</feature>
<dbReference type="eggNOG" id="COG2814">
    <property type="taxonomic scope" value="Bacteria"/>
</dbReference>